<dbReference type="AlphaFoldDB" id="A0AAN7GXF0"/>
<evidence type="ECO:0000313" key="2">
    <source>
        <dbReference type="Proteomes" id="UP001301958"/>
    </source>
</evidence>
<protein>
    <submittedName>
        <fullName evidence="1">Uncharacterized protein</fullName>
    </submittedName>
</protein>
<organism evidence="1 2">
    <name type="scientific">Podospora fimiseda</name>
    <dbReference type="NCBI Taxonomy" id="252190"/>
    <lineage>
        <taxon>Eukaryota</taxon>
        <taxon>Fungi</taxon>
        <taxon>Dikarya</taxon>
        <taxon>Ascomycota</taxon>
        <taxon>Pezizomycotina</taxon>
        <taxon>Sordariomycetes</taxon>
        <taxon>Sordariomycetidae</taxon>
        <taxon>Sordariales</taxon>
        <taxon>Podosporaceae</taxon>
        <taxon>Podospora</taxon>
    </lineage>
</organism>
<dbReference type="EMBL" id="MU865350">
    <property type="protein sequence ID" value="KAK4226323.1"/>
    <property type="molecule type" value="Genomic_DNA"/>
</dbReference>
<sequence length="637" mass="72197">MNKHLAKKVPGSEDAFIMMAYVFGTSTIPAAANAKIQDQIERLITGLESEDKPLWKWLFVDSATRQKVVYILKQWQTPMGDQASYLRTKVVRREVQERLQGKGFMPYVSQEPAPGGMETDRDVFDDLAVLLPDEGFAERYDPELVPLMKAYNKKAPNAAKALQDYIDENWVTNPLVYIDFTRASALEFFMEEDKMPHFEEDPLKVAADLIGATGQGVFKSLGAFFDIASMALLRLSRRIKIELLVGEMSEVMERIRRNCLVSRSQPWGDVDPSEFPGTYDRIHDDYIGAPFGAALYGRPLLREDKASNLRFNVLLNPPRFSDHEHFQSEYFMMYKDKQLTDHFALKRRPREDMDELSDYELHAAFAAMSKSMSGGAGDFMTEGYIVWDQLCLPYPRPTMSQAPVYSPLKLTAFLRLVAHLSSIGYPSHWLSGVLEALCGGEITTTSRAPRQICISKADVDAAHSAAKMTVAPWRADFTTALAIWSRLLPFGFMASLEPLASISGPEAVGEYSISFPDFAEDSLRLLHFVLVFWGSNKGKRGPPTWGCMRKLLLDDETGDSSELAAERRRSGVHVFSFFQYESKTRRVRWWCRMDVIKALMGDGGWKVYIWRTDTWDKVTADLDAKTGVKFLGPWTRT</sequence>
<proteinExistence type="predicted"/>
<comment type="caution">
    <text evidence="1">The sequence shown here is derived from an EMBL/GenBank/DDBJ whole genome shotgun (WGS) entry which is preliminary data.</text>
</comment>
<dbReference type="Proteomes" id="UP001301958">
    <property type="component" value="Unassembled WGS sequence"/>
</dbReference>
<accession>A0AAN7GXF0</accession>
<reference evidence="1" key="1">
    <citation type="journal article" date="2023" name="Mol. Phylogenet. Evol.">
        <title>Genome-scale phylogeny and comparative genomics of the fungal order Sordariales.</title>
        <authorList>
            <person name="Hensen N."/>
            <person name="Bonometti L."/>
            <person name="Westerberg I."/>
            <person name="Brannstrom I.O."/>
            <person name="Guillou S."/>
            <person name="Cros-Aarteil S."/>
            <person name="Calhoun S."/>
            <person name="Haridas S."/>
            <person name="Kuo A."/>
            <person name="Mondo S."/>
            <person name="Pangilinan J."/>
            <person name="Riley R."/>
            <person name="LaButti K."/>
            <person name="Andreopoulos B."/>
            <person name="Lipzen A."/>
            <person name="Chen C."/>
            <person name="Yan M."/>
            <person name="Daum C."/>
            <person name="Ng V."/>
            <person name="Clum A."/>
            <person name="Steindorff A."/>
            <person name="Ohm R.A."/>
            <person name="Martin F."/>
            <person name="Silar P."/>
            <person name="Natvig D.O."/>
            <person name="Lalanne C."/>
            <person name="Gautier V."/>
            <person name="Ament-Velasquez S.L."/>
            <person name="Kruys A."/>
            <person name="Hutchinson M.I."/>
            <person name="Powell A.J."/>
            <person name="Barry K."/>
            <person name="Miller A.N."/>
            <person name="Grigoriev I.V."/>
            <person name="Debuchy R."/>
            <person name="Gladieux P."/>
            <person name="Hiltunen Thoren M."/>
            <person name="Johannesson H."/>
        </authorList>
    </citation>
    <scope>NUCLEOTIDE SEQUENCE</scope>
    <source>
        <strain evidence="1">CBS 990.96</strain>
    </source>
</reference>
<gene>
    <name evidence="1" type="ORF">QBC38DRAFT_546118</name>
</gene>
<evidence type="ECO:0000313" key="1">
    <source>
        <dbReference type="EMBL" id="KAK4226323.1"/>
    </source>
</evidence>
<name>A0AAN7GXF0_9PEZI</name>
<keyword evidence="2" id="KW-1185">Reference proteome</keyword>
<reference evidence="1" key="2">
    <citation type="submission" date="2023-05" db="EMBL/GenBank/DDBJ databases">
        <authorList>
            <consortium name="Lawrence Berkeley National Laboratory"/>
            <person name="Steindorff A."/>
            <person name="Hensen N."/>
            <person name="Bonometti L."/>
            <person name="Westerberg I."/>
            <person name="Brannstrom I.O."/>
            <person name="Guillou S."/>
            <person name="Cros-Aarteil S."/>
            <person name="Calhoun S."/>
            <person name="Haridas S."/>
            <person name="Kuo A."/>
            <person name="Mondo S."/>
            <person name="Pangilinan J."/>
            <person name="Riley R."/>
            <person name="Labutti K."/>
            <person name="Andreopoulos B."/>
            <person name="Lipzen A."/>
            <person name="Chen C."/>
            <person name="Yanf M."/>
            <person name="Daum C."/>
            <person name="Ng V."/>
            <person name="Clum A."/>
            <person name="Ohm R."/>
            <person name="Martin F."/>
            <person name="Silar P."/>
            <person name="Natvig D."/>
            <person name="Lalanne C."/>
            <person name="Gautier V."/>
            <person name="Ament-Velasquez S.L."/>
            <person name="Kruys A."/>
            <person name="Hutchinson M.I."/>
            <person name="Powell A.J."/>
            <person name="Barry K."/>
            <person name="Miller A.N."/>
            <person name="Grigoriev I.V."/>
            <person name="Debuchy R."/>
            <person name="Gladieux P."/>
            <person name="Thoren M.H."/>
            <person name="Johannesson H."/>
        </authorList>
    </citation>
    <scope>NUCLEOTIDE SEQUENCE</scope>
    <source>
        <strain evidence="1">CBS 990.96</strain>
    </source>
</reference>